<dbReference type="Pfam" id="PF09815">
    <property type="entry name" value="XK-related"/>
    <property type="match status" value="1"/>
</dbReference>
<feature type="transmembrane region" description="Helical" evidence="7">
    <location>
        <begin position="260"/>
        <end position="278"/>
    </location>
</feature>
<evidence type="ECO:0000256" key="7">
    <source>
        <dbReference type="RuleBase" id="RU910716"/>
    </source>
</evidence>
<keyword evidence="10" id="KW-1185">Reference proteome</keyword>
<comment type="similarity">
    <text evidence="2 7">Belongs to the XK family.</text>
</comment>
<feature type="transmembrane region" description="Helical" evidence="7">
    <location>
        <begin position="21"/>
        <end position="53"/>
    </location>
</feature>
<evidence type="ECO:0000256" key="1">
    <source>
        <dbReference type="ARBA" id="ARBA00004651"/>
    </source>
</evidence>
<accession>A0A8C9QP66</accession>
<reference evidence="9" key="2">
    <citation type="submission" date="2025-08" db="UniProtKB">
        <authorList>
            <consortium name="Ensembl"/>
        </authorList>
    </citation>
    <scope>IDENTIFICATION</scope>
</reference>
<gene>
    <name evidence="9" type="primary">xkr5a</name>
</gene>
<dbReference type="GeneID" id="108924040"/>
<comment type="subcellular location">
    <subcellularLocation>
        <location evidence="1">Cell membrane</location>
        <topology evidence="1">Multi-pass membrane protein</topology>
    </subcellularLocation>
    <subcellularLocation>
        <location evidence="7">Membrane</location>
        <topology evidence="7">Multi-pass membrane protein</topology>
    </subcellularLocation>
</comment>
<dbReference type="GO" id="GO:0005886">
    <property type="term" value="C:plasma membrane"/>
    <property type="evidence" value="ECO:0007669"/>
    <property type="project" value="UniProtKB-SubCell"/>
</dbReference>
<feature type="transmembrane region" description="Helical" evidence="7">
    <location>
        <begin position="290"/>
        <end position="307"/>
    </location>
</feature>
<keyword evidence="6 7" id="KW-0472">Membrane</keyword>
<evidence type="ECO:0000256" key="2">
    <source>
        <dbReference type="ARBA" id="ARBA00008789"/>
    </source>
</evidence>
<feature type="transmembrane region" description="Helical" evidence="7">
    <location>
        <begin position="228"/>
        <end position="248"/>
    </location>
</feature>
<feature type="transmembrane region" description="Helical" evidence="7">
    <location>
        <begin position="319"/>
        <end position="340"/>
    </location>
</feature>
<feature type="compositionally biased region" description="Polar residues" evidence="8">
    <location>
        <begin position="544"/>
        <end position="556"/>
    </location>
</feature>
<sequence length="628" mass="68710">MSSGETLSATKMPTAGSRGCWTAWCQVVLFAASAFVILAERTALIYCCVYYLWNGQTLWAALTLSLALPGTAVQVLSFLWYRADGHRRTCFLSTVHLMHLGIFKRFGDCMSSVWHMQRSMGGLGAAVMQQADVSALRLLEALVLTLPQTLLQTYILITSDVGLLSPVALCCGLCLLSLSWALVLYSRACCLIRPGHLAMPPAALLCQLLWRTGMLGTRIACLMLFTRIFHWWVFGVIGFHWLTASFWLVSQQADICISPWRWRLFNCMLGAVHVFFFLNVKDSPSRFRMAGFYVVMLLENATLLLSATDFLSEASWESMSIPTAVLCSFLLGTTSLVLYYRFLHPKSTEICQSLRHNDVSGVCIDRDESSYAMSDKTVPIPSVQTHGSFSLTGLAGSLVEHSGSCGAKPSGGQCKHHHWLLIRLALKTGDMARINLAYGAGGVSSMLDMEECNPDMKDRGVSSPDSEHKAGSEPLSNCKEDFHSMSEPASFDATQDEDGSLEMVSPLESPVSEVKRGSPEGKSVLGESPERNFCPTESCSTLYFSADPQSPSSASNPGLDKDPVTENLAALSPISGDSGKFCDVRGLLNRVEPRFTSTPKLDSGVQEITGLCLAGPRRQLRKSDDGRF</sequence>
<dbReference type="Ensembl" id="ENSSFOT00015000319.2">
    <property type="protein sequence ID" value="ENSSFOP00015000292.2"/>
    <property type="gene ID" value="ENSSFOG00015000277.2"/>
</dbReference>
<dbReference type="Proteomes" id="UP000694397">
    <property type="component" value="Chromosome 1"/>
</dbReference>
<name>A0A8C9QP66_SCLFO</name>
<dbReference type="PANTHER" id="PTHR16024">
    <property type="entry name" value="XK-RELATED PROTEIN"/>
    <property type="match status" value="1"/>
</dbReference>
<feature type="region of interest" description="Disordered" evidence="8">
    <location>
        <begin position="544"/>
        <end position="578"/>
    </location>
</feature>
<evidence type="ECO:0000256" key="3">
    <source>
        <dbReference type="ARBA" id="ARBA00022475"/>
    </source>
</evidence>
<feature type="transmembrane region" description="Helical" evidence="7">
    <location>
        <begin position="163"/>
        <end position="185"/>
    </location>
</feature>
<reference evidence="9 10" key="1">
    <citation type="submission" date="2019-04" db="EMBL/GenBank/DDBJ databases">
        <authorList>
            <consortium name="Wellcome Sanger Institute Data Sharing"/>
        </authorList>
    </citation>
    <scope>NUCLEOTIDE SEQUENCE [LARGE SCALE GENOMIC DNA]</scope>
</reference>
<dbReference type="InterPro" id="IPR018629">
    <property type="entry name" value="XK-rel"/>
</dbReference>
<evidence type="ECO:0000256" key="4">
    <source>
        <dbReference type="ARBA" id="ARBA00022692"/>
    </source>
</evidence>
<keyword evidence="5 7" id="KW-1133">Transmembrane helix</keyword>
<evidence type="ECO:0000313" key="9">
    <source>
        <dbReference type="Ensembl" id="ENSSFOP00015000292.2"/>
    </source>
</evidence>
<evidence type="ECO:0000313" key="10">
    <source>
        <dbReference type="Proteomes" id="UP000694397"/>
    </source>
</evidence>
<dbReference type="PANTHER" id="PTHR16024:SF15">
    <property type="entry name" value="XK-RELATED PROTEIN 5"/>
    <property type="match status" value="1"/>
</dbReference>
<keyword evidence="4 7" id="KW-0812">Transmembrane</keyword>
<feature type="transmembrane region" description="Helical" evidence="7">
    <location>
        <begin position="59"/>
        <end position="81"/>
    </location>
</feature>
<evidence type="ECO:0000256" key="8">
    <source>
        <dbReference type="SAM" id="MobiDB-lite"/>
    </source>
</evidence>
<dbReference type="GeneTree" id="ENSGT01140000282533"/>
<reference evidence="9" key="3">
    <citation type="submission" date="2025-09" db="UniProtKB">
        <authorList>
            <consortium name="Ensembl"/>
        </authorList>
    </citation>
    <scope>IDENTIFICATION</scope>
</reference>
<keyword evidence="3" id="KW-1003">Cell membrane</keyword>
<dbReference type="AlphaFoldDB" id="A0A8C9QP66"/>
<organism evidence="9 10">
    <name type="scientific">Scleropages formosus</name>
    <name type="common">Asian bonytongue</name>
    <name type="synonym">Osteoglossum formosum</name>
    <dbReference type="NCBI Taxonomy" id="113540"/>
    <lineage>
        <taxon>Eukaryota</taxon>
        <taxon>Metazoa</taxon>
        <taxon>Chordata</taxon>
        <taxon>Craniata</taxon>
        <taxon>Vertebrata</taxon>
        <taxon>Euteleostomi</taxon>
        <taxon>Actinopterygii</taxon>
        <taxon>Neopterygii</taxon>
        <taxon>Teleostei</taxon>
        <taxon>Osteoglossocephala</taxon>
        <taxon>Osteoglossomorpha</taxon>
        <taxon>Osteoglossiformes</taxon>
        <taxon>Osteoglossidae</taxon>
        <taxon>Scleropages</taxon>
    </lineage>
</organism>
<evidence type="ECO:0000256" key="6">
    <source>
        <dbReference type="ARBA" id="ARBA00023136"/>
    </source>
</evidence>
<feature type="compositionally biased region" description="Basic and acidic residues" evidence="8">
    <location>
        <begin position="454"/>
        <end position="471"/>
    </location>
</feature>
<feature type="region of interest" description="Disordered" evidence="8">
    <location>
        <begin position="452"/>
        <end position="531"/>
    </location>
</feature>
<dbReference type="OrthoDB" id="6348184at2759"/>
<proteinExistence type="inferred from homology"/>
<evidence type="ECO:0000256" key="5">
    <source>
        <dbReference type="ARBA" id="ARBA00022989"/>
    </source>
</evidence>
<dbReference type="InterPro" id="IPR050895">
    <property type="entry name" value="XK-related_scramblase"/>
</dbReference>
<dbReference type="RefSeq" id="XP_018590662.2">
    <property type="nucleotide sequence ID" value="XM_018735146.2"/>
</dbReference>
<feature type="transmembrane region" description="Helical" evidence="7">
    <location>
        <begin position="138"/>
        <end position="157"/>
    </location>
</feature>
<protein>
    <recommendedName>
        <fullName evidence="7">XK-related protein</fullName>
    </recommendedName>
</protein>